<keyword evidence="2" id="KW-1185">Reference proteome</keyword>
<protein>
    <submittedName>
        <fullName evidence="1">Uncharacterized protein</fullName>
    </submittedName>
</protein>
<evidence type="ECO:0000313" key="2">
    <source>
        <dbReference type="Proteomes" id="UP000199514"/>
    </source>
</evidence>
<evidence type="ECO:0000313" key="1">
    <source>
        <dbReference type="EMBL" id="SFB74685.1"/>
    </source>
</evidence>
<gene>
    <name evidence="1" type="ORF">SAMN05421780_101243</name>
</gene>
<reference evidence="1 2" key="1">
    <citation type="submission" date="2016-10" db="EMBL/GenBank/DDBJ databases">
        <authorList>
            <person name="de Groot N.N."/>
        </authorList>
    </citation>
    <scope>NUCLEOTIDE SEQUENCE [LARGE SCALE GENOMIC DNA]</scope>
    <source>
        <strain evidence="1 2">DSM 6793</strain>
    </source>
</reference>
<dbReference type="STRING" id="927664.SAMN05421780_101243"/>
<dbReference type="Proteomes" id="UP000199514">
    <property type="component" value="Unassembled WGS sequence"/>
</dbReference>
<sequence length="101" mass="11731">MEYNAYEITFLYDRVYHDSVMKLVQSVNEEGFSCGVFVSEGTYVTYDPVQRRLLQHLFEFVKFWPPSKPMDPPPPSLFDRLADATKGTGMGWTTELSIVRR</sequence>
<accession>A0A1I1DIB5</accession>
<organism evidence="1 2">
    <name type="scientific">Flexibacter flexilis DSM 6793</name>
    <dbReference type="NCBI Taxonomy" id="927664"/>
    <lineage>
        <taxon>Bacteria</taxon>
        <taxon>Pseudomonadati</taxon>
        <taxon>Bacteroidota</taxon>
        <taxon>Cytophagia</taxon>
        <taxon>Cytophagales</taxon>
        <taxon>Flexibacteraceae</taxon>
        <taxon>Flexibacter</taxon>
    </lineage>
</organism>
<dbReference type="AlphaFoldDB" id="A0A1I1DIB5"/>
<proteinExistence type="predicted"/>
<dbReference type="EMBL" id="FOLE01000001">
    <property type="protein sequence ID" value="SFB74685.1"/>
    <property type="molecule type" value="Genomic_DNA"/>
</dbReference>
<name>A0A1I1DIB5_9BACT</name>